<dbReference type="InterPro" id="IPR012816">
    <property type="entry name" value="NADAR"/>
</dbReference>
<dbReference type="InterPro" id="IPR037238">
    <property type="entry name" value="YbiA-like_sf"/>
</dbReference>
<dbReference type="Gene3D" id="1.10.357.40">
    <property type="entry name" value="YbiA-like"/>
    <property type="match status" value="1"/>
</dbReference>
<dbReference type="SUPFAM" id="SSF143990">
    <property type="entry name" value="YbiA-like"/>
    <property type="match status" value="1"/>
</dbReference>
<dbReference type="CDD" id="cd15457">
    <property type="entry name" value="NADAR"/>
    <property type="match status" value="1"/>
</dbReference>
<name>A0ABS3VJ90_MICEH</name>
<organism evidence="4 5">
    <name type="scientific">Micromonospora echinofusca</name>
    <dbReference type="NCBI Taxonomy" id="47858"/>
    <lineage>
        <taxon>Bacteria</taxon>
        <taxon>Bacillati</taxon>
        <taxon>Actinomycetota</taxon>
        <taxon>Actinomycetes</taxon>
        <taxon>Micromonosporales</taxon>
        <taxon>Micromonosporaceae</taxon>
        <taxon>Micromonospora</taxon>
    </lineage>
</organism>
<protein>
    <submittedName>
        <fullName evidence="4">DUF1768 domain-containing protein</fullName>
    </submittedName>
</protein>
<evidence type="ECO:0000259" key="3">
    <source>
        <dbReference type="Pfam" id="PF08719"/>
    </source>
</evidence>
<evidence type="ECO:0000313" key="4">
    <source>
        <dbReference type="EMBL" id="MBO4204590.1"/>
    </source>
</evidence>
<dbReference type="EMBL" id="WVUH01000003">
    <property type="protein sequence ID" value="MBO4204590.1"/>
    <property type="molecule type" value="Genomic_DNA"/>
</dbReference>
<accession>A0ABS3VJ90</accession>
<keyword evidence="5" id="KW-1185">Reference proteome</keyword>
<dbReference type="Pfam" id="PF08719">
    <property type="entry name" value="NADAR"/>
    <property type="match status" value="1"/>
</dbReference>
<proteinExistence type="predicted"/>
<evidence type="ECO:0000313" key="5">
    <source>
        <dbReference type="Proteomes" id="UP000823521"/>
    </source>
</evidence>
<dbReference type="RefSeq" id="WP_208810721.1">
    <property type="nucleotide sequence ID" value="NZ_WVUH01000003.1"/>
</dbReference>
<comment type="caution">
    <text evidence="4">The sequence shown here is derived from an EMBL/GenBank/DDBJ whole genome shotgun (WGS) entry which is preliminary data.</text>
</comment>
<dbReference type="Proteomes" id="UP000823521">
    <property type="component" value="Unassembled WGS sequence"/>
</dbReference>
<comment type="catalytic activity">
    <reaction evidence="2">
        <text>2,5-diamino-6-hydroxy-4-(5-phosphoribosylamino)-pyrimidine + H2O = 2,5,6-triamino-4-hydroxypyrimidine + D-ribose 5-phosphate</text>
        <dbReference type="Rhea" id="RHEA:23436"/>
        <dbReference type="ChEBI" id="CHEBI:15377"/>
        <dbReference type="ChEBI" id="CHEBI:58614"/>
        <dbReference type="ChEBI" id="CHEBI:78346"/>
        <dbReference type="ChEBI" id="CHEBI:137796"/>
    </reaction>
</comment>
<evidence type="ECO:0000256" key="1">
    <source>
        <dbReference type="ARBA" id="ARBA00000022"/>
    </source>
</evidence>
<feature type="domain" description="NADAR" evidence="3">
    <location>
        <begin position="33"/>
        <end position="191"/>
    </location>
</feature>
<sequence>MSDHRTPPTDRPPTDLDDLRARLAAGNRIRYLFFWGHRPQRDGSVGPGCLSQWWPAPFVVDGVRYATAEHYMMAGKARLFADGPAVDRILAAPDPGAAKALGRRVRGFDEQVWVAHRFDLVVAANVAKFDQHPDLGAFLAATEGRVLVEASPVDRIWGIGLAADDPRASDPERWRGLNLLGFALMRARTRLAAGAPPIS</sequence>
<evidence type="ECO:0000256" key="2">
    <source>
        <dbReference type="ARBA" id="ARBA00000751"/>
    </source>
</evidence>
<gene>
    <name evidence="4" type="ORF">GSF22_00975</name>
</gene>
<reference evidence="4 5" key="1">
    <citation type="submission" date="2019-12" db="EMBL/GenBank/DDBJ databases">
        <title>Whole genome sequencing of endophytic Actinobacterium Micromonospora sp. MPMI6T.</title>
        <authorList>
            <person name="Evv R."/>
            <person name="Podile A.R."/>
        </authorList>
    </citation>
    <scope>NUCLEOTIDE SEQUENCE [LARGE SCALE GENOMIC DNA]</scope>
    <source>
        <strain evidence="4 5">MPMI6</strain>
    </source>
</reference>
<comment type="catalytic activity">
    <reaction evidence="1">
        <text>5-amino-6-(5-phospho-D-ribosylamino)uracil + H2O = 5,6-diaminouracil + D-ribose 5-phosphate</text>
        <dbReference type="Rhea" id="RHEA:55020"/>
        <dbReference type="ChEBI" id="CHEBI:15377"/>
        <dbReference type="ChEBI" id="CHEBI:46252"/>
        <dbReference type="ChEBI" id="CHEBI:58453"/>
        <dbReference type="ChEBI" id="CHEBI:78346"/>
    </reaction>
</comment>
<dbReference type="NCBIfam" id="TIGR02464">
    <property type="entry name" value="ribofla_fusion"/>
    <property type="match status" value="1"/>
</dbReference>